<dbReference type="GO" id="GO:0009898">
    <property type="term" value="C:cytoplasmic side of plasma membrane"/>
    <property type="evidence" value="ECO:0007669"/>
    <property type="project" value="UniProtKB-UniRule"/>
</dbReference>
<proteinExistence type="inferred from homology"/>
<dbReference type="EMBL" id="BMZH01000012">
    <property type="protein sequence ID" value="GHB01402.1"/>
    <property type="molecule type" value="Genomic_DNA"/>
</dbReference>
<accession>A0A8J3G315</accession>
<dbReference type="InterPro" id="IPR043129">
    <property type="entry name" value="ATPase_NBD"/>
</dbReference>
<comment type="similarity">
    <text evidence="5 6">Belongs to the FtsA/MreB family.</text>
</comment>
<dbReference type="HAMAP" id="MF_02033">
    <property type="entry name" value="FtsA"/>
    <property type="match status" value="1"/>
</dbReference>
<dbReference type="AlphaFoldDB" id="A0A8J3G315"/>
<dbReference type="GO" id="GO:0032153">
    <property type="term" value="C:cell division site"/>
    <property type="evidence" value="ECO:0007669"/>
    <property type="project" value="UniProtKB-UniRule"/>
</dbReference>
<organism evidence="8 9">
    <name type="scientific">Algimonas arctica</name>
    <dbReference type="NCBI Taxonomy" id="1479486"/>
    <lineage>
        <taxon>Bacteria</taxon>
        <taxon>Pseudomonadati</taxon>
        <taxon>Pseudomonadota</taxon>
        <taxon>Alphaproteobacteria</taxon>
        <taxon>Maricaulales</taxon>
        <taxon>Robiginitomaculaceae</taxon>
        <taxon>Algimonas</taxon>
    </lineage>
</organism>
<reference evidence="8" key="1">
    <citation type="journal article" date="2014" name="Int. J. Syst. Evol. Microbiol.">
        <title>Complete genome sequence of Corynebacterium casei LMG S-19264T (=DSM 44701T), isolated from a smear-ripened cheese.</title>
        <authorList>
            <consortium name="US DOE Joint Genome Institute (JGI-PGF)"/>
            <person name="Walter F."/>
            <person name="Albersmeier A."/>
            <person name="Kalinowski J."/>
            <person name="Ruckert C."/>
        </authorList>
    </citation>
    <scope>NUCLEOTIDE SEQUENCE</scope>
    <source>
        <strain evidence="8">KCTC 32513</strain>
    </source>
</reference>
<keyword evidence="2 5" id="KW-0132">Cell division</keyword>
<keyword evidence="4 5" id="KW-0131">Cell cycle</keyword>
<dbReference type="SMART" id="SM00842">
    <property type="entry name" value="FtsA"/>
    <property type="match status" value="1"/>
</dbReference>
<dbReference type="PANTHER" id="PTHR32432:SF4">
    <property type="entry name" value="CELL DIVISION PROTEIN FTSA"/>
    <property type="match status" value="1"/>
</dbReference>
<evidence type="ECO:0000313" key="9">
    <source>
        <dbReference type="Proteomes" id="UP000634004"/>
    </source>
</evidence>
<dbReference type="GO" id="GO:0043093">
    <property type="term" value="P:FtsZ-dependent cytokinesis"/>
    <property type="evidence" value="ECO:0007669"/>
    <property type="project" value="UniProtKB-UniRule"/>
</dbReference>
<evidence type="ECO:0000259" key="7">
    <source>
        <dbReference type="SMART" id="SM00842"/>
    </source>
</evidence>
<dbReference type="InterPro" id="IPR050696">
    <property type="entry name" value="FtsA/MreB"/>
</dbReference>
<evidence type="ECO:0000256" key="3">
    <source>
        <dbReference type="ARBA" id="ARBA00023136"/>
    </source>
</evidence>
<keyword evidence="3 5" id="KW-0472">Membrane</keyword>
<comment type="function">
    <text evidence="5 6">Cell division protein that is involved in the assembly of the Z ring. May serve as a membrane anchor for the Z ring.</text>
</comment>
<comment type="subunit">
    <text evidence="5">Self-interacts. Interacts with FtsZ.</text>
</comment>
<keyword evidence="9" id="KW-1185">Reference proteome</keyword>
<protein>
    <recommendedName>
        <fullName evidence="5 6">Cell division protein FtsA</fullName>
    </recommendedName>
</protein>
<dbReference type="PIRSF" id="PIRSF003101">
    <property type="entry name" value="FtsA"/>
    <property type="match status" value="1"/>
</dbReference>
<keyword evidence="1 5" id="KW-1003">Cell membrane</keyword>
<evidence type="ECO:0000256" key="4">
    <source>
        <dbReference type="ARBA" id="ARBA00023306"/>
    </source>
</evidence>
<dbReference type="Pfam" id="PF02491">
    <property type="entry name" value="SHS2_FTSA"/>
    <property type="match status" value="1"/>
</dbReference>
<dbReference type="NCBIfam" id="TIGR01174">
    <property type="entry name" value="ftsA"/>
    <property type="match status" value="1"/>
</dbReference>
<dbReference type="Pfam" id="PF14450">
    <property type="entry name" value="FtsA"/>
    <property type="match status" value="1"/>
</dbReference>
<gene>
    <name evidence="5 8" type="primary">ftsA</name>
    <name evidence="8" type="ORF">GCM10009069_25340</name>
</gene>
<comment type="caution">
    <text evidence="8">The sequence shown here is derived from an EMBL/GenBank/DDBJ whole genome shotgun (WGS) entry which is preliminary data.</text>
</comment>
<dbReference type="Gene3D" id="3.30.420.40">
    <property type="match status" value="2"/>
</dbReference>
<dbReference type="InterPro" id="IPR003494">
    <property type="entry name" value="SHS2_FtsA"/>
</dbReference>
<comment type="subcellular location">
    <subcellularLocation>
        <location evidence="5">Cell membrane</location>
        <topology evidence="5">Peripheral membrane protein</topology>
        <orientation evidence="5">Cytoplasmic side</orientation>
    </subcellularLocation>
    <text evidence="5">Localizes to the Z ring in an FtsZ-dependent manner. Targeted to the membrane through a conserved C-terminal amphipathic helix.</text>
</comment>
<sequence length="419" mass="44830">MNARSSDTVCVIDIGSSKVVCLIGRRDPALGVRLLGSGTAVSRGVKGGAVVDLDAAEQGIRQAVEKAERAAGVSVHGVIVNVGLRSLSSRHLRVQTEFASGAIADRDLKRVIGSSLSELSEPDYAILHAIPRDWEVDGETGIRDPRGMFGQRLGVDMHFVTAGIGPLRNLAHCIERCHLSLRSVAVSPYAAAQSVLTEDERDLGVTLIDLGAGLTTVAVFRDNTLIHVDALGVGGRNVTADIAHGLNTPLEAAERIKLFYGSALHGARDEFEQIPCPPVGAMDELQHAPRSRLTSIIRARTEETMKLVQNRLIDAGLDIYSGRQIVLTGGAAQLSGLRELTELVFNKSVRIGSPHGVFGLSDAQDGPDFAVAAGLLRHAFEQTGEAVSGPPDLSGRRYQNSRYTGNALMRSVQWLRENF</sequence>
<dbReference type="Gene3D" id="3.30.1490.110">
    <property type="match status" value="1"/>
</dbReference>
<dbReference type="SUPFAM" id="SSF53067">
    <property type="entry name" value="Actin-like ATPase domain"/>
    <property type="match status" value="2"/>
</dbReference>
<feature type="domain" description="SHS2" evidence="7">
    <location>
        <begin position="9"/>
        <end position="195"/>
    </location>
</feature>
<evidence type="ECO:0000256" key="5">
    <source>
        <dbReference type="HAMAP-Rule" id="MF_02033"/>
    </source>
</evidence>
<name>A0A8J3G315_9PROT</name>
<evidence type="ECO:0000313" key="8">
    <source>
        <dbReference type="EMBL" id="GHB01402.1"/>
    </source>
</evidence>
<dbReference type="CDD" id="cd24048">
    <property type="entry name" value="ASKHA_NBD_FtsA"/>
    <property type="match status" value="1"/>
</dbReference>
<evidence type="ECO:0000256" key="2">
    <source>
        <dbReference type="ARBA" id="ARBA00022618"/>
    </source>
</evidence>
<dbReference type="InterPro" id="IPR020823">
    <property type="entry name" value="Cell_div_FtsA"/>
</dbReference>
<dbReference type="RefSeq" id="WP_189499025.1">
    <property type="nucleotide sequence ID" value="NZ_BMZH01000012.1"/>
</dbReference>
<dbReference type="PANTHER" id="PTHR32432">
    <property type="entry name" value="CELL DIVISION PROTEIN FTSA-RELATED"/>
    <property type="match status" value="1"/>
</dbReference>
<reference evidence="8" key="2">
    <citation type="submission" date="2020-09" db="EMBL/GenBank/DDBJ databases">
        <authorList>
            <person name="Sun Q."/>
            <person name="Kim S."/>
        </authorList>
    </citation>
    <scope>NUCLEOTIDE SEQUENCE</scope>
    <source>
        <strain evidence="8">KCTC 32513</strain>
    </source>
</reference>
<evidence type="ECO:0000256" key="1">
    <source>
        <dbReference type="ARBA" id="ARBA00022475"/>
    </source>
</evidence>
<dbReference type="Proteomes" id="UP000634004">
    <property type="component" value="Unassembled WGS sequence"/>
</dbReference>
<evidence type="ECO:0000256" key="6">
    <source>
        <dbReference type="PIRNR" id="PIRNR003101"/>
    </source>
</evidence>